<dbReference type="Proteomes" id="UP001596137">
    <property type="component" value="Unassembled WGS sequence"/>
</dbReference>
<keyword evidence="3" id="KW-1185">Reference proteome</keyword>
<sequence length="215" mass="22795">MRVTGVFLVCALFAWATAACGPGDGAAGPEELGRARAAVTRLIDPNVDFAHRADTAWHSPFQPAERDCARLFDLAEGRPDEEEPALAESASFEGDHLGETAGVVLAVYPDGDAGQALRHIRDLIRSCPSATMDSAGRGDRLVASGLSLRPLGDGMEARRFRGRVGGYPYEMHLVVVRTGDLLISLVHTGVAHLDPAQTERLAESITAAVQEPAGQ</sequence>
<keyword evidence="1" id="KW-0732">Signal</keyword>
<proteinExistence type="predicted"/>
<feature type="chain" id="PRO_5045299329" description="Sensor domain-containing protein" evidence="1">
    <location>
        <begin position="19"/>
        <end position="215"/>
    </location>
</feature>
<gene>
    <name evidence="2" type="ORF">ACFP1K_18410</name>
</gene>
<evidence type="ECO:0000256" key="1">
    <source>
        <dbReference type="SAM" id="SignalP"/>
    </source>
</evidence>
<evidence type="ECO:0000313" key="3">
    <source>
        <dbReference type="Proteomes" id="UP001596137"/>
    </source>
</evidence>
<evidence type="ECO:0000313" key="2">
    <source>
        <dbReference type="EMBL" id="MFC6083152.1"/>
    </source>
</evidence>
<organism evidence="2 3">
    <name type="scientific">Sphaerisporangium aureirubrum</name>
    <dbReference type="NCBI Taxonomy" id="1544736"/>
    <lineage>
        <taxon>Bacteria</taxon>
        <taxon>Bacillati</taxon>
        <taxon>Actinomycetota</taxon>
        <taxon>Actinomycetes</taxon>
        <taxon>Streptosporangiales</taxon>
        <taxon>Streptosporangiaceae</taxon>
        <taxon>Sphaerisporangium</taxon>
    </lineage>
</organism>
<dbReference type="RefSeq" id="WP_380754629.1">
    <property type="nucleotide sequence ID" value="NZ_JBHSRF010000025.1"/>
</dbReference>
<name>A0ABW1NKT6_9ACTN</name>
<reference evidence="3" key="1">
    <citation type="journal article" date="2019" name="Int. J. Syst. Evol. Microbiol.">
        <title>The Global Catalogue of Microorganisms (GCM) 10K type strain sequencing project: providing services to taxonomists for standard genome sequencing and annotation.</title>
        <authorList>
            <consortium name="The Broad Institute Genomics Platform"/>
            <consortium name="The Broad Institute Genome Sequencing Center for Infectious Disease"/>
            <person name="Wu L."/>
            <person name="Ma J."/>
        </authorList>
    </citation>
    <scope>NUCLEOTIDE SEQUENCE [LARGE SCALE GENOMIC DNA]</scope>
    <source>
        <strain evidence="3">JCM 30346</strain>
    </source>
</reference>
<feature type="signal peptide" evidence="1">
    <location>
        <begin position="1"/>
        <end position="18"/>
    </location>
</feature>
<evidence type="ECO:0008006" key="4">
    <source>
        <dbReference type="Google" id="ProtNLM"/>
    </source>
</evidence>
<protein>
    <recommendedName>
        <fullName evidence="4">Sensor domain-containing protein</fullName>
    </recommendedName>
</protein>
<dbReference type="EMBL" id="JBHSRF010000025">
    <property type="protein sequence ID" value="MFC6083152.1"/>
    <property type="molecule type" value="Genomic_DNA"/>
</dbReference>
<comment type="caution">
    <text evidence="2">The sequence shown here is derived from an EMBL/GenBank/DDBJ whole genome shotgun (WGS) entry which is preliminary data.</text>
</comment>
<dbReference type="PROSITE" id="PS51257">
    <property type="entry name" value="PROKAR_LIPOPROTEIN"/>
    <property type="match status" value="1"/>
</dbReference>
<accession>A0ABW1NKT6</accession>